<dbReference type="PANTHER" id="PTHR43228:SF1">
    <property type="entry name" value="TWO-COMPONENT RESPONSE REGULATOR ARR22"/>
    <property type="match status" value="1"/>
</dbReference>
<dbReference type="GO" id="GO:0016301">
    <property type="term" value="F:kinase activity"/>
    <property type="evidence" value="ECO:0007669"/>
    <property type="project" value="UniProtKB-KW"/>
</dbReference>
<feature type="domain" description="Response regulatory" evidence="3">
    <location>
        <begin position="5"/>
        <end position="120"/>
    </location>
</feature>
<dbReference type="SUPFAM" id="SSF103039">
    <property type="entry name" value="CheC-like"/>
    <property type="match status" value="1"/>
</dbReference>
<protein>
    <submittedName>
        <fullName evidence="4">Histidine kinase</fullName>
    </submittedName>
</protein>
<evidence type="ECO:0000256" key="1">
    <source>
        <dbReference type="ARBA" id="ARBA00022500"/>
    </source>
</evidence>
<dbReference type="InterPro" id="IPR001789">
    <property type="entry name" value="Sig_transdc_resp-reg_receiver"/>
</dbReference>
<reference evidence="4 5" key="1">
    <citation type="journal article" date="2013" name="PLoS ONE">
        <title>Identification and characterization of three novel lipases belonging to families II and V from Anaerovibrio lipolyticus 5ST.</title>
        <authorList>
            <person name="Prive F."/>
            <person name="Kaderbhai N.N."/>
            <person name="Girdwood S."/>
            <person name="Worgan H.J."/>
            <person name="Pinloche E."/>
            <person name="Scollan N.D."/>
            <person name="Huws S.A."/>
            <person name="Newbold C.J."/>
        </authorList>
    </citation>
    <scope>NUCLEOTIDE SEQUENCE [LARGE SCALE GENOMIC DNA]</scope>
    <source>
        <strain evidence="4 5">5S</strain>
    </source>
</reference>
<accession>A0A0B2K1J7</accession>
<dbReference type="PROSITE" id="PS50110">
    <property type="entry name" value="RESPONSE_REGULATORY"/>
    <property type="match status" value="1"/>
</dbReference>
<dbReference type="Pfam" id="PF13690">
    <property type="entry name" value="CheX"/>
    <property type="match status" value="1"/>
</dbReference>
<name>A0A0B2K1J7_9FIRM</name>
<evidence type="ECO:0000313" key="4">
    <source>
        <dbReference type="EMBL" id="KHM52748.1"/>
    </source>
</evidence>
<evidence type="ECO:0000313" key="5">
    <source>
        <dbReference type="Proteomes" id="UP000030993"/>
    </source>
</evidence>
<keyword evidence="5" id="KW-1185">Reference proteome</keyword>
<dbReference type="CDD" id="cd17906">
    <property type="entry name" value="CheX"/>
    <property type="match status" value="1"/>
</dbReference>
<dbReference type="Gene3D" id="3.40.50.2300">
    <property type="match status" value="1"/>
</dbReference>
<dbReference type="SUPFAM" id="SSF52172">
    <property type="entry name" value="CheY-like"/>
    <property type="match status" value="1"/>
</dbReference>
<dbReference type="InterPro" id="IPR011006">
    <property type="entry name" value="CheY-like_superfamily"/>
</dbReference>
<dbReference type="Proteomes" id="UP000030993">
    <property type="component" value="Unassembled WGS sequence"/>
</dbReference>
<keyword evidence="4" id="KW-0418">Kinase</keyword>
<dbReference type="AlphaFoldDB" id="A0A0B2K1J7"/>
<dbReference type="GO" id="GO:0006935">
    <property type="term" value="P:chemotaxis"/>
    <property type="evidence" value="ECO:0007669"/>
    <property type="project" value="UniProtKB-KW"/>
</dbReference>
<dbReference type="RefSeq" id="WP_039206272.1">
    <property type="nucleotide sequence ID" value="NZ_JSCE01000058.1"/>
</dbReference>
<keyword evidence="1" id="KW-0145">Chemotaxis</keyword>
<dbReference type="SMART" id="SM00448">
    <property type="entry name" value="REC"/>
    <property type="match status" value="1"/>
</dbReference>
<dbReference type="InterPro" id="IPR028976">
    <property type="entry name" value="CheC-like_sf"/>
</dbReference>
<keyword evidence="4" id="KW-0808">Transferase</keyword>
<organism evidence="4 5">
    <name type="scientific">Anaerovibrio lipolyticus</name>
    <dbReference type="NCBI Taxonomy" id="82374"/>
    <lineage>
        <taxon>Bacteria</taxon>
        <taxon>Bacillati</taxon>
        <taxon>Bacillota</taxon>
        <taxon>Negativicutes</taxon>
        <taxon>Selenomonadales</taxon>
        <taxon>Selenomonadaceae</taxon>
        <taxon>Anaerovibrio</taxon>
    </lineage>
</organism>
<dbReference type="Pfam" id="PF00072">
    <property type="entry name" value="Response_reg"/>
    <property type="match status" value="1"/>
</dbReference>
<dbReference type="PANTHER" id="PTHR43228">
    <property type="entry name" value="TWO-COMPONENT RESPONSE REGULATOR"/>
    <property type="match status" value="1"/>
</dbReference>
<sequence length="287" mass="31106">MEKVKVMVVDDSRISRMMVSSMLAKTNFEVCAMAENSAEAVALYAKTKPDVVTMDMNLPDADGIECTRRIHAIDPKAKIVMISAMKDAKLIMQGRMAGIGSFLQKPVSTNELIDTLMIMCNENVGAVAVYRESYVTTFAKVLQQSLVSIFGIQSEIEISQNEESVLHVDGVAAVIGIVGEPKGRVALYMDSETMYSLSKAMLGMDPQDDLSADEAEAAIEEAGNIITGRAVSRINDVFKDKEMRITPPGTVIGSDIILSNPELISFNVVAKTSYGNVFMNVGFARGV</sequence>
<dbReference type="eggNOG" id="COG3706">
    <property type="taxonomic scope" value="Bacteria"/>
</dbReference>
<dbReference type="InterPro" id="IPR028051">
    <property type="entry name" value="CheX-like_dom"/>
</dbReference>
<feature type="modified residue" description="4-aspartylphosphate" evidence="2">
    <location>
        <position position="55"/>
    </location>
</feature>
<dbReference type="GO" id="GO:0000160">
    <property type="term" value="P:phosphorelay signal transduction system"/>
    <property type="evidence" value="ECO:0007669"/>
    <property type="project" value="InterPro"/>
</dbReference>
<evidence type="ECO:0000259" key="3">
    <source>
        <dbReference type="PROSITE" id="PS50110"/>
    </source>
</evidence>
<keyword evidence="2" id="KW-0597">Phosphoprotein</keyword>
<dbReference type="InterPro" id="IPR052048">
    <property type="entry name" value="ST_Response_Regulator"/>
</dbReference>
<proteinExistence type="predicted"/>
<comment type="caution">
    <text evidence="4">The sequence shown here is derived from an EMBL/GenBank/DDBJ whole genome shotgun (WGS) entry which is preliminary data.</text>
</comment>
<evidence type="ECO:0000256" key="2">
    <source>
        <dbReference type="PROSITE-ProRule" id="PRU00169"/>
    </source>
</evidence>
<dbReference type="EMBL" id="JSCE01000058">
    <property type="protein sequence ID" value="KHM52748.1"/>
    <property type="molecule type" value="Genomic_DNA"/>
</dbReference>
<dbReference type="Gene3D" id="3.40.1550.10">
    <property type="entry name" value="CheC-like"/>
    <property type="match status" value="1"/>
</dbReference>
<dbReference type="STRING" id="82374.NZ47_02990"/>
<gene>
    <name evidence="4" type="ORF">NZ47_02990</name>
</gene>